<reference evidence="2" key="1">
    <citation type="submission" date="2021-01" db="EMBL/GenBank/DDBJ databases">
        <authorList>
            <person name="Corre E."/>
            <person name="Pelletier E."/>
            <person name="Niang G."/>
            <person name="Scheremetjew M."/>
            <person name="Finn R."/>
            <person name="Kale V."/>
            <person name="Holt S."/>
            <person name="Cochrane G."/>
            <person name="Meng A."/>
            <person name="Brown T."/>
            <person name="Cohen L."/>
        </authorList>
    </citation>
    <scope>NUCLEOTIDE SEQUENCE</scope>
    <source>
        <strain evidence="2">CCMP1723</strain>
    </source>
</reference>
<sequence>MERAMRTYRSPSSAPGGDSFDSSTARGVPASGPGPGGFFVGYSGGHHSRHHDVADVAAGKDVDAASAAIRFLASLARVGVGNARRIRTVAVPVLRGCLGDDAAARHARATLAAAATELWTACEEPMGTFPIAPGRLAHGEGHEQGLGFRVRVGHEPARETTPSPSYTVARQRTTERLRTAWPGDGGEPVRFSALPALARDTPPGKVSVIGAVAAREPTRGTRRLRNPKTGRSYDMAFVTLGDHRGARVKAQLIGKKAKSLADVLDREEGECGRVVLGLIGMTPQDRPGKGGVIATVWDPKEECRIVLRPDHPLALKL</sequence>
<accession>A0A7S0IEV7</accession>
<dbReference type="EMBL" id="HBEQ01008805">
    <property type="protein sequence ID" value="CAD8519648.1"/>
    <property type="molecule type" value="Transcribed_RNA"/>
</dbReference>
<protein>
    <submittedName>
        <fullName evidence="2">Uncharacterized protein</fullName>
    </submittedName>
</protein>
<gene>
    <name evidence="2" type="ORF">MCOM1403_LOCUS7074</name>
</gene>
<name>A0A7S0IEV7_MICPS</name>
<evidence type="ECO:0000256" key="1">
    <source>
        <dbReference type="SAM" id="MobiDB-lite"/>
    </source>
</evidence>
<feature type="region of interest" description="Disordered" evidence="1">
    <location>
        <begin position="1"/>
        <end position="28"/>
    </location>
</feature>
<dbReference type="AlphaFoldDB" id="A0A7S0IEV7"/>
<evidence type="ECO:0000313" key="2">
    <source>
        <dbReference type="EMBL" id="CAD8519648.1"/>
    </source>
</evidence>
<organism evidence="2">
    <name type="scientific">Micromonas pusilla</name>
    <name type="common">Picoplanktonic green alga</name>
    <name type="synonym">Chromulina pusilla</name>
    <dbReference type="NCBI Taxonomy" id="38833"/>
    <lineage>
        <taxon>Eukaryota</taxon>
        <taxon>Viridiplantae</taxon>
        <taxon>Chlorophyta</taxon>
        <taxon>Mamiellophyceae</taxon>
        <taxon>Mamiellales</taxon>
        <taxon>Mamiellaceae</taxon>
        <taxon>Micromonas</taxon>
    </lineage>
</organism>
<proteinExistence type="predicted"/>